<protein>
    <submittedName>
        <fullName evidence="4">Glycosyltransferase</fullName>
        <ecNumber evidence="4">2.4.-.-</ecNumber>
    </submittedName>
</protein>
<evidence type="ECO:0000256" key="1">
    <source>
        <dbReference type="SAM" id="MobiDB-lite"/>
    </source>
</evidence>
<dbReference type="CDD" id="cd00761">
    <property type="entry name" value="Glyco_tranf_GTA_type"/>
    <property type="match status" value="1"/>
</dbReference>
<dbReference type="InterPro" id="IPR001173">
    <property type="entry name" value="Glyco_trans_2-like"/>
</dbReference>
<evidence type="ECO:0000313" key="4">
    <source>
        <dbReference type="EMBL" id="MFC6883920.1"/>
    </source>
</evidence>
<evidence type="ECO:0000259" key="2">
    <source>
        <dbReference type="Pfam" id="PF00535"/>
    </source>
</evidence>
<feature type="domain" description="Glycosyltransferase 2-like" evidence="2">
    <location>
        <begin position="355"/>
        <end position="458"/>
    </location>
</feature>
<dbReference type="Pfam" id="PF00535">
    <property type="entry name" value="Glycos_transf_2"/>
    <property type="match status" value="1"/>
</dbReference>
<feature type="compositionally biased region" description="Basic and acidic residues" evidence="1">
    <location>
        <begin position="23"/>
        <end position="39"/>
    </location>
</feature>
<dbReference type="InterPro" id="IPR055259">
    <property type="entry name" value="YkvP/CgeB_Glyco_trans-like"/>
</dbReference>
<gene>
    <name evidence="4" type="ORF">ACFQKB_29465</name>
</gene>
<reference evidence="5" key="1">
    <citation type="journal article" date="2019" name="Int. J. Syst. Evol. Microbiol.">
        <title>The Global Catalogue of Microorganisms (GCM) 10K type strain sequencing project: providing services to taxonomists for standard genome sequencing and annotation.</title>
        <authorList>
            <consortium name="The Broad Institute Genomics Platform"/>
            <consortium name="The Broad Institute Genome Sequencing Center for Infectious Disease"/>
            <person name="Wu L."/>
            <person name="Ma J."/>
        </authorList>
    </citation>
    <scope>NUCLEOTIDE SEQUENCE [LARGE SCALE GENOMIC DNA]</scope>
    <source>
        <strain evidence="5">JCM 3369</strain>
    </source>
</reference>
<sequence length="571" mass="62539">PLAPASFRRVREALRARPLPPEPAEHPRAPRRPEVRVADTEPLDVPAAPEPPGPVVRPGLTAAVVLGPAAEAALRYEWRQVAGFGPADWREVFEAERPELLLVESVATGLPIAELAAWCRENGVPSAYWDTGAGLADAARELDHVFTVDPGAVAAYRERLGHDRVHVLPFAAQPRLHHPERGAGHGRYPLLYEGEYDESAEFLIAPAPRLGAHFSGTGFPHLYRQRVVPPLPYGEALAARKRYRVLLAPDRRRAYEAAAAGVPVVHHREPPAGEPAFGPVVDGPKDASRMLRALLAGPELRDRQAHLALREVHRAHTYRHRVDTVLRTLGREGDAAGRPAERPAVSLLLPTCRPEQVGPAIEQAARQLWRPLQLVLVLHGLDLDPALVEKQAIAAGLDDAVVIAADRSVSLGGCLNLAIDAASGTYLGKMDDDELYGPHYLSDLLPAFSYTEAGVVGKLAHYAHLASIGATLLRYPDHEHRYVDVLRGGALLAEGDLLRAYRFADVGRGEDTDLFRRLRADGVRVYAADRFSFITVRHADAARHTWRPSDLELLADSRLAFYGLAEEHIMF</sequence>
<dbReference type="EC" id="2.4.-.-" evidence="4"/>
<keyword evidence="4" id="KW-0328">Glycosyltransferase</keyword>
<proteinExistence type="predicted"/>
<dbReference type="EMBL" id="JBHSXS010000023">
    <property type="protein sequence ID" value="MFC6883920.1"/>
    <property type="molecule type" value="Genomic_DNA"/>
</dbReference>
<feature type="non-terminal residue" evidence="4">
    <location>
        <position position="1"/>
    </location>
</feature>
<name>A0ABW2CSP4_9ACTN</name>
<feature type="domain" description="Spore protein YkvP/CgeB glycosyl transferase-like" evidence="3">
    <location>
        <begin position="201"/>
        <end position="326"/>
    </location>
</feature>
<comment type="caution">
    <text evidence="4">The sequence shown here is derived from an EMBL/GenBank/DDBJ whole genome shotgun (WGS) entry which is preliminary data.</text>
</comment>
<dbReference type="GO" id="GO:0016757">
    <property type="term" value="F:glycosyltransferase activity"/>
    <property type="evidence" value="ECO:0007669"/>
    <property type="project" value="UniProtKB-KW"/>
</dbReference>
<dbReference type="InterPro" id="IPR029044">
    <property type="entry name" value="Nucleotide-diphossugar_trans"/>
</dbReference>
<dbReference type="Pfam" id="PF13524">
    <property type="entry name" value="Glyco_trans_1_2"/>
    <property type="match status" value="1"/>
</dbReference>
<dbReference type="Gene3D" id="3.90.550.10">
    <property type="entry name" value="Spore Coat Polysaccharide Biosynthesis Protein SpsA, Chain A"/>
    <property type="match status" value="1"/>
</dbReference>
<keyword evidence="5" id="KW-1185">Reference proteome</keyword>
<evidence type="ECO:0000313" key="5">
    <source>
        <dbReference type="Proteomes" id="UP001596380"/>
    </source>
</evidence>
<feature type="region of interest" description="Disordered" evidence="1">
    <location>
        <begin position="1"/>
        <end position="54"/>
    </location>
</feature>
<keyword evidence="4" id="KW-0808">Transferase</keyword>
<accession>A0ABW2CSP4</accession>
<dbReference type="SUPFAM" id="SSF53448">
    <property type="entry name" value="Nucleotide-diphospho-sugar transferases"/>
    <property type="match status" value="1"/>
</dbReference>
<organism evidence="4 5">
    <name type="scientific">Actinomadura yumaensis</name>
    <dbReference type="NCBI Taxonomy" id="111807"/>
    <lineage>
        <taxon>Bacteria</taxon>
        <taxon>Bacillati</taxon>
        <taxon>Actinomycetota</taxon>
        <taxon>Actinomycetes</taxon>
        <taxon>Streptosporangiales</taxon>
        <taxon>Thermomonosporaceae</taxon>
        <taxon>Actinomadura</taxon>
    </lineage>
</organism>
<dbReference type="RefSeq" id="WP_378063737.1">
    <property type="nucleotide sequence ID" value="NZ_JBHSXS010000023.1"/>
</dbReference>
<evidence type="ECO:0000259" key="3">
    <source>
        <dbReference type="Pfam" id="PF13524"/>
    </source>
</evidence>
<dbReference type="Proteomes" id="UP001596380">
    <property type="component" value="Unassembled WGS sequence"/>
</dbReference>
<dbReference type="SUPFAM" id="SSF53756">
    <property type="entry name" value="UDP-Glycosyltransferase/glycogen phosphorylase"/>
    <property type="match status" value="1"/>
</dbReference>